<reference evidence="6" key="1">
    <citation type="submission" date="2021-02" db="EMBL/GenBank/DDBJ databases">
        <authorList>
            <person name="Nieuwenhuis M."/>
            <person name="Van De Peppel L.J.J."/>
        </authorList>
    </citation>
    <scope>NUCLEOTIDE SEQUENCE</scope>
    <source>
        <strain evidence="6">D49</strain>
    </source>
</reference>
<accession>A0A9P7FTY7</accession>
<keyword evidence="1" id="KW-0597">Phosphoprotein</keyword>
<dbReference type="Pfam" id="PF00169">
    <property type="entry name" value="PH"/>
    <property type="match status" value="1"/>
</dbReference>
<dbReference type="CDD" id="cd13316">
    <property type="entry name" value="PH_Boi"/>
    <property type="match status" value="1"/>
</dbReference>
<dbReference type="Gene3D" id="2.30.29.30">
    <property type="entry name" value="Pleckstrin-homology domain (PH domain)/Phosphotyrosine-binding domain (PTB)"/>
    <property type="match status" value="1"/>
</dbReference>
<dbReference type="GO" id="GO:0007032">
    <property type="term" value="P:endosome organization"/>
    <property type="evidence" value="ECO:0007669"/>
    <property type="project" value="TreeGrafter"/>
</dbReference>
<dbReference type="InterPro" id="IPR001849">
    <property type="entry name" value="PH_domain"/>
</dbReference>
<dbReference type="InterPro" id="IPR013761">
    <property type="entry name" value="SAM/pointed_sf"/>
</dbReference>
<dbReference type="GO" id="GO:0001881">
    <property type="term" value="P:receptor recycling"/>
    <property type="evidence" value="ECO:0007669"/>
    <property type="project" value="TreeGrafter"/>
</dbReference>
<feature type="domain" description="SAM" evidence="5">
    <location>
        <begin position="161"/>
        <end position="226"/>
    </location>
</feature>
<name>A0A9P7FTY7_9AGAR</name>
<feature type="domain" description="Calponin-homology (CH)" evidence="4">
    <location>
        <begin position="843"/>
        <end position="951"/>
    </location>
</feature>
<feature type="compositionally biased region" description="Low complexity" evidence="2">
    <location>
        <begin position="54"/>
        <end position="72"/>
    </location>
</feature>
<feature type="compositionally biased region" description="Basic and acidic residues" evidence="2">
    <location>
        <begin position="399"/>
        <end position="417"/>
    </location>
</feature>
<dbReference type="InterPro" id="IPR001660">
    <property type="entry name" value="SAM"/>
</dbReference>
<dbReference type="Pfam" id="PF07647">
    <property type="entry name" value="SAM_2"/>
    <property type="match status" value="1"/>
</dbReference>
<reference evidence="6" key="2">
    <citation type="submission" date="2021-10" db="EMBL/GenBank/DDBJ databases">
        <title>Phylogenomics reveals ancestral predisposition of the termite-cultivated fungus Termitomyces towards a domesticated lifestyle.</title>
        <authorList>
            <person name="Auxier B."/>
            <person name="Grum-Grzhimaylo A."/>
            <person name="Cardenas M.E."/>
            <person name="Lodge J.D."/>
            <person name="Laessoe T."/>
            <person name="Pedersen O."/>
            <person name="Smith M.E."/>
            <person name="Kuyper T.W."/>
            <person name="Franco-Molano E.A."/>
            <person name="Baroni T.J."/>
            <person name="Aanen D.K."/>
        </authorList>
    </citation>
    <scope>NUCLEOTIDE SEQUENCE</scope>
    <source>
        <strain evidence="6">D49</strain>
    </source>
</reference>
<feature type="region of interest" description="Disordered" evidence="2">
    <location>
        <begin position="231"/>
        <end position="274"/>
    </location>
</feature>
<dbReference type="CDD" id="cd09535">
    <property type="entry name" value="SAM_BOI-like_fungal"/>
    <property type="match status" value="1"/>
</dbReference>
<dbReference type="EMBL" id="JABCKI010006130">
    <property type="protein sequence ID" value="KAG5635290.1"/>
    <property type="molecule type" value="Genomic_DNA"/>
</dbReference>
<evidence type="ECO:0000256" key="2">
    <source>
        <dbReference type="SAM" id="MobiDB-lite"/>
    </source>
</evidence>
<dbReference type="PANTHER" id="PTHR22902">
    <property type="entry name" value="SESQUIPEDALIAN"/>
    <property type="match status" value="1"/>
</dbReference>
<evidence type="ECO:0000259" key="3">
    <source>
        <dbReference type="PROSITE" id="PS50003"/>
    </source>
</evidence>
<dbReference type="GO" id="GO:0042147">
    <property type="term" value="P:retrograde transport, endosome to Golgi"/>
    <property type="evidence" value="ECO:0007669"/>
    <property type="project" value="TreeGrafter"/>
</dbReference>
<dbReference type="PROSITE" id="PS50105">
    <property type="entry name" value="SAM_DOMAIN"/>
    <property type="match status" value="1"/>
</dbReference>
<dbReference type="InterPro" id="IPR011993">
    <property type="entry name" value="PH-like_dom_sf"/>
</dbReference>
<feature type="compositionally biased region" description="Polar residues" evidence="2">
    <location>
        <begin position="1"/>
        <end position="17"/>
    </location>
</feature>
<dbReference type="Gene3D" id="1.10.418.10">
    <property type="entry name" value="Calponin-like domain"/>
    <property type="match status" value="1"/>
</dbReference>
<feature type="region of interest" description="Disordered" evidence="2">
    <location>
        <begin position="1"/>
        <end position="74"/>
    </location>
</feature>
<gene>
    <name evidence="6" type="ORF">H0H81_011818</name>
</gene>
<dbReference type="SUPFAM" id="SSF47769">
    <property type="entry name" value="SAM/Pointed domain"/>
    <property type="match status" value="1"/>
</dbReference>
<feature type="domain" description="PH" evidence="3">
    <location>
        <begin position="619"/>
        <end position="717"/>
    </location>
</feature>
<dbReference type="OrthoDB" id="73680at2759"/>
<dbReference type="SUPFAM" id="SSF47576">
    <property type="entry name" value="Calponin-homology domain, CH-domain"/>
    <property type="match status" value="1"/>
</dbReference>
<evidence type="ECO:0000313" key="7">
    <source>
        <dbReference type="Proteomes" id="UP000717328"/>
    </source>
</evidence>
<feature type="compositionally biased region" description="Basic and acidic residues" evidence="2">
    <location>
        <begin position="140"/>
        <end position="158"/>
    </location>
</feature>
<dbReference type="GO" id="GO:0005769">
    <property type="term" value="C:early endosome"/>
    <property type="evidence" value="ECO:0007669"/>
    <property type="project" value="TreeGrafter"/>
</dbReference>
<feature type="compositionally biased region" description="Basic and acidic residues" evidence="2">
    <location>
        <begin position="428"/>
        <end position="458"/>
    </location>
</feature>
<dbReference type="InterPro" id="IPR036872">
    <property type="entry name" value="CH_dom_sf"/>
</dbReference>
<dbReference type="SUPFAM" id="SSF50729">
    <property type="entry name" value="PH domain-like"/>
    <property type="match status" value="1"/>
</dbReference>
<protein>
    <submittedName>
        <fullName evidence="6">Uncharacterized protein</fullName>
    </submittedName>
</protein>
<comment type="caution">
    <text evidence="6">The sequence shown here is derived from an EMBL/GenBank/DDBJ whole genome shotgun (WGS) entry which is preliminary data.</text>
</comment>
<dbReference type="InterPro" id="IPR001715">
    <property type="entry name" value="CH_dom"/>
</dbReference>
<dbReference type="PROSITE" id="PS50021">
    <property type="entry name" value="CH"/>
    <property type="match status" value="1"/>
</dbReference>
<dbReference type="GO" id="GO:0055037">
    <property type="term" value="C:recycling endosome"/>
    <property type="evidence" value="ECO:0007669"/>
    <property type="project" value="TreeGrafter"/>
</dbReference>
<dbReference type="Gene3D" id="1.10.150.50">
    <property type="entry name" value="Transcription Factor, Ets-1"/>
    <property type="match status" value="1"/>
</dbReference>
<organism evidence="6 7">
    <name type="scientific">Sphagnurus paluster</name>
    <dbReference type="NCBI Taxonomy" id="117069"/>
    <lineage>
        <taxon>Eukaryota</taxon>
        <taxon>Fungi</taxon>
        <taxon>Dikarya</taxon>
        <taxon>Basidiomycota</taxon>
        <taxon>Agaricomycotina</taxon>
        <taxon>Agaricomycetes</taxon>
        <taxon>Agaricomycetidae</taxon>
        <taxon>Agaricales</taxon>
        <taxon>Tricholomatineae</taxon>
        <taxon>Lyophyllaceae</taxon>
        <taxon>Sphagnurus</taxon>
    </lineage>
</organism>
<dbReference type="GO" id="GO:0005802">
    <property type="term" value="C:trans-Golgi network"/>
    <property type="evidence" value="ECO:0007669"/>
    <property type="project" value="TreeGrafter"/>
</dbReference>
<feature type="compositionally biased region" description="Low complexity" evidence="2">
    <location>
        <begin position="23"/>
        <end position="38"/>
    </location>
</feature>
<dbReference type="InterPro" id="IPR045188">
    <property type="entry name" value="Boi1/Boi2-like"/>
</dbReference>
<feature type="compositionally biased region" description="Pro residues" evidence="2">
    <location>
        <begin position="240"/>
        <end position="249"/>
    </location>
</feature>
<keyword evidence="7" id="KW-1185">Reference proteome</keyword>
<dbReference type="SMART" id="SM00233">
    <property type="entry name" value="PH"/>
    <property type="match status" value="1"/>
</dbReference>
<dbReference type="GO" id="GO:0005829">
    <property type="term" value="C:cytosol"/>
    <property type="evidence" value="ECO:0007669"/>
    <property type="project" value="GOC"/>
</dbReference>
<feature type="region of interest" description="Disordered" evidence="2">
    <location>
        <begin position="140"/>
        <end position="160"/>
    </location>
</feature>
<proteinExistence type="predicted"/>
<feature type="compositionally biased region" description="Polar residues" evidence="2">
    <location>
        <begin position="528"/>
        <end position="545"/>
    </location>
</feature>
<feature type="compositionally biased region" description="Basic and acidic residues" evidence="2">
    <location>
        <begin position="548"/>
        <end position="558"/>
    </location>
</feature>
<evidence type="ECO:0000256" key="1">
    <source>
        <dbReference type="ARBA" id="ARBA00022553"/>
    </source>
</evidence>
<evidence type="ECO:0000259" key="4">
    <source>
        <dbReference type="PROSITE" id="PS50021"/>
    </source>
</evidence>
<dbReference type="SMART" id="SM00454">
    <property type="entry name" value="SAM"/>
    <property type="match status" value="1"/>
</dbReference>
<dbReference type="PANTHER" id="PTHR22902:SF27">
    <property type="entry name" value="PLECKSTRIN HOMOLOGY DOMAIN-CONTAINING FAMILY A MEMBER 3"/>
    <property type="match status" value="1"/>
</dbReference>
<sequence>MASGSTTATETPNTPQSEDAPRASFQSFASSGAQSSYSNPEPTTFSFPDPPNFSRPGSNRNSGNTNNNHNHSYAPYRESLIALPSPTGSFPGTPVAAGHSKHSSIASVSSMSMRPSASASAMSQPPLTASSIQYTLVEEREKEAANEKGDKRDKDKSPSEWSVEEVVEWLKLKGFDKDVCDKFIEQEITGDVLLELDVNLLKSEIGIMAFGKRMRIANAITDLRRPPSIVYSDHTDARPPQSPLTPHSPPMYHAHAHAHAHTRQPSQHSFPGAGAGASLSVPYAPSVQASSSVGSPMMYGSGLTSSYTESPATDYLGPPEGSAMGVSVSAPAMNGNGNGNGKAAKGRPAQLMLSPSDGALKESAKAVSDIIEQEDEERGIASEGEVVHTTSMRRRLFGRSHDSAGSKADSNSRHSKEGSLIASPVISEGREKGKDKEKEKEKEKEKDKERDKDKESMKSSRHARAKKSFDGGRGGDRLSIFGGTFSGSLGGKSRKPPPKYAGSNSTDGTHDEHGSDKSSLFTIPRLHSSGSRKVSSTQSTPNGTPKNGHKEPKVKDSPKPVMLSVREPRDPALLRKRTSSAPPPSDAKHATNTHVSAMVAAGLESPLKQGQSILAQIGEADHSGWMRKKGERYNSWKLRYFIIKGQHMYYLRSNSPSETKIKGYINIVGYKVTVDENVNPGRYGFRIEHDNDKTHYFSSDEKTIIRDWMKAIMKATIGRDYTKPVISSCNIPTIPLTVAQAMSPAPRPPSPTARDATQKALRRENPNQLSSRDARILMGLPSSNDNKEDRTRLESFFDGDTLPSPVEDLGESPVIVSRSPAVPSRPSREMRRQSITRASISVTPEDTALIEWANSHLPLSLQIKDPTGSVCGGLSLLRIAESVKGRPMSPSVPDSAFPQSPTDDKLDGLFQLFDFLLDNDVKMGSVSINDVRQGKRDKILQLLRALKAWEDKRRAIHNSIGSASSVQAGGFMAPSTVAMVW</sequence>
<dbReference type="Proteomes" id="UP000717328">
    <property type="component" value="Unassembled WGS sequence"/>
</dbReference>
<feature type="region of interest" description="Disordered" evidence="2">
    <location>
        <begin position="373"/>
        <end position="590"/>
    </location>
</feature>
<dbReference type="AlphaFoldDB" id="A0A9P7FTY7"/>
<evidence type="ECO:0000313" key="6">
    <source>
        <dbReference type="EMBL" id="KAG5635290.1"/>
    </source>
</evidence>
<dbReference type="PROSITE" id="PS50003">
    <property type="entry name" value="PH_DOMAIN"/>
    <property type="match status" value="1"/>
</dbReference>
<evidence type="ECO:0000259" key="5">
    <source>
        <dbReference type="PROSITE" id="PS50105"/>
    </source>
</evidence>
<feature type="compositionally biased region" description="Basic and acidic residues" evidence="2">
    <location>
        <begin position="467"/>
        <end position="476"/>
    </location>
</feature>
<feature type="region of interest" description="Disordered" evidence="2">
    <location>
        <begin position="741"/>
        <end position="789"/>
    </location>
</feature>